<dbReference type="RefSeq" id="WP_166339002.1">
    <property type="nucleotide sequence ID" value="NZ_CP072829.1"/>
</dbReference>
<reference evidence="12" key="2">
    <citation type="submission" date="2021-04" db="EMBL/GenBank/DDBJ databases">
        <title>Novel species in family Eggerthellaceae.</title>
        <authorList>
            <person name="Zhang G."/>
        </authorList>
    </citation>
    <scope>NUCLEOTIDE SEQUENCE</scope>
    <source>
        <strain evidence="12">Zg-886</strain>
    </source>
</reference>
<evidence type="ECO:0000259" key="9">
    <source>
        <dbReference type="Pfam" id="PF08541"/>
    </source>
</evidence>
<evidence type="ECO:0000256" key="6">
    <source>
        <dbReference type="ARBA" id="ARBA00023098"/>
    </source>
</evidence>
<dbReference type="Pfam" id="PF08545">
    <property type="entry name" value="ACP_syn_III"/>
    <property type="match status" value="1"/>
</dbReference>
<dbReference type="Proteomes" id="UP000671910">
    <property type="component" value="Chromosome"/>
</dbReference>
<gene>
    <name evidence="11" type="ORF">GMI68_03735</name>
    <name evidence="12" type="ORF">J7S26_00300</name>
</gene>
<feature type="domain" description="Beta-ketoacyl-[acyl-carrier-protein] synthase III N-terminal" evidence="10">
    <location>
        <begin position="123"/>
        <end position="211"/>
    </location>
</feature>
<dbReference type="InterPro" id="IPR016039">
    <property type="entry name" value="Thiolase-like"/>
</dbReference>
<evidence type="ECO:0000313" key="12">
    <source>
        <dbReference type="EMBL" id="QTU84419.1"/>
    </source>
</evidence>
<dbReference type="GO" id="GO:0006633">
    <property type="term" value="P:fatty acid biosynthetic process"/>
    <property type="evidence" value="ECO:0007669"/>
    <property type="project" value="UniProtKB-KW"/>
</dbReference>
<dbReference type="Pfam" id="PF08541">
    <property type="entry name" value="ACP_syn_III_C"/>
    <property type="match status" value="1"/>
</dbReference>
<keyword evidence="7" id="KW-0275">Fatty acid biosynthesis</keyword>
<evidence type="ECO:0000256" key="8">
    <source>
        <dbReference type="ARBA" id="ARBA00023268"/>
    </source>
</evidence>
<accession>A0A9E6MQ52</accession>
<dbReference type="PANTHER" id="PTHR43091">
    <property type="entry name" value="3-OXOACYL-[ACYL-CARRIER-PROTEIN] SYNTHASE"/>
    <property type="match status" value="1"/>
</dbReference>
<organism evidence="12 14">
    <name type="scientific">Xiamenia xianingshaonis</name>
    <dbReference type="NCBI Taxonomy" id="2682776"/>
    <lineage>
        <taxon>Bacteria</taxon>
        <taxon>Bacillati</taxon>
        <taxon>Actinomycetota</taxon>
        <taxon>Coriobacteriia</taxon>
        <taxon>Eggerthellales</taxon>
        <taxon>Eggerthellaceae</taxon>
        <taxon>Xiamenia</taxon>
    </lineage>
</organism>
<dbReference type="EC" id="2.3.1.180" evidence="12"/>
<dbReference type="InterPro" id="IPR013747">
    <property type="entry name" value="ACP_syn_III_C"/>
</dbReference>
<evidence type="ECO:0000256" key="2">
    <source>
        <dbReference type="ARBA" id="ARBA00008642"/>
    </source>
</evidence>
<keyword evidence="3" id="KW-0444">Lipid biosynthesis</keyword>
<keyword evidence="12" id="KW-0012">Acyltransferase</keyword>
<dbReference type="SUPFAM" id="SSF53901">
    <property type="entry name" value="Thiolase-like"/>
    <property type="match status" value="1"/>
</dbReference>
<dbReference type="Proteomes" id="UP000636394">
    <property type="component" value="Unassembled WGS sequence"/>
</dbReference>
<dbReference type="KEGG" id="ebz:J7S26_00300"/>
<evidence type="ECO:0000313" key="13">
    <source>
        <dbReference type="Proteomes" id="UP000636394"/>
    </source>
</evidence>
<dbReference type="PANTHER" id="PTHR43091:SF1">
    <property type="entry name" value="BETA-KETOACYL-[ACYL-CARRIER-PROTEIN] SYNTHASE III, CHLOROPLASTIC"/>
    <property type="match status" value="1"/>
</dbReference>
<dbReference type="EMBL" id="WPCR01000004">
    <property type="protein sequence ID" value="NHM13889.1"/>
    <property type="molecule type" value="Genomic_DNA"/>
</dbReference>
<evidence type="ECO:0000313" key="14">
    <source>
        <dbReference type="Proteomes" id="UP000671910"/>
    </source>
</evidence>
<evidence type="ECO:0000256" key="3">
    <source>
        <dbReference type="ARBA" id="ARBA00022516"/>
    </source>
</evidence>
<dbReference type="EMBL" id="CP072829">
    <property type="protein sequence ID" value="QTU84419.1"/>
    <property type="molecule type" value="Genomic_DNA"/>
</dbReference>
<name>A0A9E6MQ52_9ACTN</name>
<dbReference type="CDD" id="cd00830">
    <property type="entry name" value="KAS_III"/>
    <property type="match status" value="1"/>
</dbReference>
<dbReference type="InterPro" id="IPR013751">
    <property type="entry name" value="ACP_syn_III_N"/>
</dbReference>
<keyword evidence="13" id="KW-1185">Reference proteome</keyword>
<keyword evidence="8" id="KW-0511">Multifunctional enzyme</keyword>
<comment type="pathway">
    <text evidence="1">Lipid metabolism.</text>
</comment>
<dbReference type="Gene3D" id="3.40.47.10">
    <property type="match status" value="1"/>
</dbReference>
<feature type="domain" description="Beta-ketoacyl-[acyl-carrier-protein] synthase III C-terminal" evidence="9">
    <location>
        <begin position="299"/>
        <end position="387"/>
    </location>
</feature>
<evidence type="ECO:0000259" key="10">
    <source>
        <dbReference type="Pfam" id="PF08545"/>
    </source>
</evidence>
<evidence type="ECO:0000256" key="7">
    <source>
        <dbReference type="ARBA" id="ARBA00023160"/>
    </source>
</evidence>
<evidence type="ECO:0000256" key="1">
    <source>
        <dbReference type="ARBA" id="ARBA00005189"/>
    </source>
</evidence>
<sequence length="388" mass="41222">MGCTIIGSGKSLPPLTVENDDLTALVDTSDEWIRQRTGIHRRHISVAESGTDLAEAAAREALGWGRSDALSSVIATPGLMPAEAIDPASIDLLVYSTITPDTLVPSAASMLRRRLGLDRAAAFDVNAACTGFIYALSLAENMLAASACAADQGVGRPTMRRALVVASERLTRITNWADRNTCVLFADGAGAAVVEWNPDRPGIRSFYLRNDDDPHNALTCPAAYDSVIPFATDGVTPEAMAEGNRALDSCDPALAQLDAELEVDDLVAEGRPRQSLYMHGQRVFKFATHAMVEAVEHVLDQAGLALDDVKVFVPHQANERIIAYAAKKLGVPIERFQLSIAEWGNVSSACVPMALADAYASGRIQPGDNVVLVAFGGGFTSGAVLFEA</sequence>
<evidence type="ECO:0000313" key="11">
    <source>
        <dbReference type="EMBL" id="NHM13889.1"/>
    </source>
</evidence>
<evidence type="ECO:0000256" key="5">
    <source>
        <dbReference type="ARBA" id="ARBA00022832"/>
    </source>
</evidence>
<keyword evidence="6" id="KW-0443">Lipid metabolism</keyword>
<evidence type="ECO:0000256" key="4">
    <source>
        <dbReference type="ARBA" id="ARBA00022679"/>
    </source>
</evidence>
<keyword evidence="4 12" id="KW-0808">Transferase</keyword>
<reference evidence="11 13" key="1">
    <citation type="submission" date="2019-11" db="EMBL/GenBank/DDBJ databases">
        <title>Eggerthellaceae novel genus isolated from the rectal contents of marmort.</title>
        <authorList>
            <person name="Zhang G."/>
        </authorList>
    </citation>
    <scope>NUCLEOTIDE SEQUENCE [LARGE SCALE GENOMIC DNA]</scope>
    <source>
        <strain evidence="11">Zg-886</strain>
        <strain evidence="13">zg-886</strain>
    </source>
</reference>
<dbReference type="GO" id="GO:0004315">
    <property type="term" value="F:3-oxoacyl-[acyl-carrier-protein] synthase activity"/>
    <property type="evidence" value="ECO:0007669"/>
    <property type="project" value="InterPro"/>
</dbReference>
<dbReference type="NCBIfam" id="NF006829">
    <property type="entry name" value="PRK09352.1"/>
    <property type="match status" value="1"/>
</dbReference>
<dbReference type="AlphaFoldDB" id="A0A9E6MQ52"/>
<comment type="similarity">
    <text evidence="2">Belongs to the thiolase-like superfamily. FabH family.</text>
</comment>
<dbReference type="GO" id="GO:0033818">
    <property type="term" value="F:beta-ketoacyl-acyl-carrier-protein synthase III activity"/>
    <property type="evidence" value="ECO:0007669"/>
    <property type="project" value="UniProtKB-EC"/>
</dbReference>
<proteinExistence type="inferred from homology"/>
<protein>
    <submittedName>
        <fullName evidence="12">Beta-ketoacyl-ACP synthase 3</fullName>
        <ecNumber evidence="12">2.3.1.180</ecNumber>
    </submittedName>
</protein>
<keyword evidence="5" id="KW-0276">Fatty acid metabolism</keyword>